<comment type="caution">
    <text evidence="8">The sequence shown here is derived from an EMBL/GenBank/DDBJ whole genome shotgun (WGS) entry which is preliminary data.</text>
</comment>
<dbReference type="AlphaFoldDB" id="A0AAV3NZU0"/>
<dbReference type="EMBL" id="BAABME010000496">
    <property type="protein sequence ID" value="GAA0143268.1"/>
    <property type="molecule type" value="Genomic_DNA"/>
</dbReference>
<protein>
    <recommendedName>
        <fullName evidence="7">Reverse transcriptase RNase H-like domain-containing protein</fullName>
    </recommendedName>
</protein>
<keyword evidence="4" id="KW-0255">Endonuclease</keyword>
<proteinExistence type="predicted"/>
<dbReference type="InterPro" id="IPR041373">
    <property type="entry name" value="RT_RNaseH"/>
</dbReference>
<keyword evidence="2" id="KW-0548">Nucleotidyltransferase</keyword>
<evidence type="ECO:0000256" key="3">
    <source>
        <dbReference type="ARBA" id="ARBA00022722"/>
    </source>
</evidence>
<name>A0AAV3NZU0_LITER</name>
<evidence type="ECO:0000313" key="8">
    <source>
        <dbReference type="EMBL" id="GAA0143268.1"/>
    </source>
</evidence>
<reference evidence="8 9" key="1">
    <citation type="submission" date="2024-01" db="EMBL/GenBank/DDBJ databases">
        <title>The complete chloroplast genome sequence of Lithospermum erythrorhizon: insights into the phylogenetic relationship among Boraginaceae species and the maternal lineages of purple gromwells.</title>
        <authorList>
            <person name="Okada T."/>
            <person name="Watanabe K."/>
        </authorList>
    </citation>
    <scope>NUCLEOTIDE SEQUENCE [LARGE SCALE GENOMIC DNA]</scope>
</reference>
<sequence>MDEKVSMIVFFHGLQFGPLKERLVMESVANVRQLSQLTVKYRKLEEAKKVAQGAIEVHPKKECQGSVKRKPVWDRFVLALITSARKLKAYFENHPIGVVTVQPLKRILSNPAQTGRLTKWAIELSEFGITFTPRNGIKAQALADFVIECTPGNPTNDPKSMPILPERLLWALYVDEASNPKGAAVGILIHGPEESCFEYALRFQF</sequence>
<dbReference type="PANTHER" id="PTHR48475:SF2">
    <property type="entry name" value="RIBONUCLEASE H"/>
    <property type="match status" value="1"/>
</dbReference>
<dbReference type="Pfam" id="PF17917">
    <property type="entry name" value="RT_RNaseH"/>
    <property type="match status" value="1"/>
</dbReference>
<evidence type="ECO:0000313" key="9">
    <source>
        <dbReference type="Proteomes" id="UP001454036"/>
    </source>
</evidence>
<accession>A0AAV3NZU0</accession>
<keyword evidence="3" id="KW-0540">Nuclease</keyword>
<dbReference type="Proteomes" id="UP001454036">
    <property type="component" value="Unassembled WGS sequence"/>
</dbReference>
<keyword evidence="1" id="KW-0808">Transferase</keyword>
<dbReference type="GO" id="GO:0004519">
    <property type="term" value="F:endonuclease activity"/>
    <property type="evidence" value="ECO:0007669"/>
    <property type="project" value="UniProtKB-KW"/>
</dbReference>
<evidence type="ECO:0000256" key="4">
    <source>
        <dbReference type="ARBA" id="ARBA00022759"/>
    </source>
</evidence>
<dbReference type="GO" id="GO:0003964">
    <property type="term" value="F:RNA-directed DNA polymerase activity"/>
    <property type="evidence" value="ECO:0007669"/>
    <property type="project" value="UniProtKB-KW"/>
</dbReference>
<gene>
    <name evidence="8" type="ORF">LIER_03994</name>
</gene>
<evidence type="ECO:0000256" key="2">
    <source>
        <dbReference type="ARBA" id="ARBA00022695"/>
    </source>
</evidence>
<dbReference type="PANTHER" id="PTHR48475">
    <property type="entry name" value="RIBONUCLEASE H"/>
    <property type="match status" value="1"/>
</dbReference>
<evidence type="ECO:0000256" key="6">
    <source>
        <dbReference type="ARBA" id="ARBA00022918"/>
    </source>
</evidence>
<keyword evidence="6" id="KW-0695">RNA-directed DNA polymerase</keyword>
<evidence type="ECO:0000256" key="5">
    <source>
        <dbReference type="ARBA" id="ARBA00022801"/>
    </source>
</evidence>
<evidence type="ECO:0000259" key="7">
    <source>
        <dbReference type="Pfam" id="PF17917"/>
    </source>
</evidence>
<dbReference type="GO" id="GO:0016787">
    <property type="term" value="F:hydrolase activity"/>
    <property type="evidence" value="ECO:0007669"/>
    <property type="project" value="UniProtKB-KW"/>
</dbReference>
<organism evidence="8 9">
    <name type="scientific">Lithospermum erythrorhizon</name>
    <name type="common">Purple gromwell</name>
    <name type="synonym">Lithospermum officinale var. erythrorhizon</name>
    <dbReference type="NCBI Taxonomy" id="34254"/>
    <lineage>
        <taxon>Eukaryota</taxon>
        <taxon>Viridiplantae</taxon>
        <taxon>Streptophyta</taxon>
        <taxon>Embryophyta</taxon>
        <taxon>Tracheophyta</taxon>
        <taxon>Spermatophyta</taxon>
        <taxon>Magnoliopsida</taxon>
        <taxon>eudicotyledons</taxon>
        <taxon>Gunneridae</taxon>
        <taxon>Pentapetalae</taxon>
        <taxon>asterids</taxon>
        <taxon>lamiids</taxon>
        <taxon>Boraginales</taxon>
        <taxon>Boraginaceae</taxon>
        <taxon>Boraginoideae</taxon>
        <taxon>Lithospermeae</taxon>
        <taxon>Lithospermum</taxon>
    </lineage>
</organism>
<feature type="domain" description="Reverse transcriptase RNase H-like" evidence="7">
    <location>
        <begin position="64"/>
        <end position="127"/>
    </location>
</feature>
<evidence type="ECO:0000256" key="1">
    <source>
        <dbReference type="ARBA" id="ARBA00022679"/>
    </source>
</evidence>
<keyword evidence="9" id="KW-1185">Reference proteome</keyword>
<keyword evidence="5" id="KW-0378">Hydrolase</keyword>